<feature type="compositionally biased region" description="Polar residues" evidence="2">
    <location>
        <begin position="325"/>
        <end position="334"/>
    </location>
</feature>
<dbReference type="AlphaFoldDB" id="A0AAI9E8W6"/>
<feature type="region of interest" description="Disordered" evidence="2">
    <location>
        <begin position="1"/>
        <end position="81"/>
    </location>
</feature>
<accession>A0AAI9E8W6</accession>
<feature type="coiled-coil region" evidence="1">
    <location>
        <begin position="172"/>
        <end position="206"/>
    </location>
</feature>
<evidence type="ECO:0000256" key="1">
    <source>
        <dbReference type="SAM" id="Coils"/>
    </source>
</evidence>
<sequence>MRKWSTEAGIPPEPRSRGGPQGTQQRYNTNNDPMAGISQAPADTSTFRPTSLGNNRPYVSRRGPDLRPAPDNFSNSENVAEEEFSALERDIREAEAVRLGARSLRQRDEIIHRPDERNIAQRGADLDRKIQELDSTRRRLAQQRTVDEARHQGDPGTIRHLQATMMQTIPQLESMESKISKQAAELNAAKTRHQKNATRIAELEAKLKQNDQEKAIIFDLQTTIMENDQQLASSHKRLSAYAKKIRKLEGELSELKGRAMPYETPHLLKRPSMRMNHSATLPGSLQPSLLAQPRNRPRTPPSYPAKKPRTHSPNVSDEDDAAKMTETTHVSQTAGRPRAVHTAEVEQRVDTNQVAEKVEVIDLLDVEIASSSEIDSNDAEERRGPVSQQSVPPPLRHILSCGSVGRSQRPQERVGSSFTMPPPTTSSFDYRSSYPTLGLEVAQVPQAKQRQPPPKKKTPASKTAKAAGASAHQIADLWSRIDFVDMSAPGGRRSGEELSESLKAQLAPGFAKFCQSDIHWGRLTAKPMKVQSTCSQQRVHGQTTTETQLHTCDYCISKGLPCVYSTRDYRPLMVSLPEHQRRGIAPGDIRYWILQLESG</sequence>
<dbReference type="Proteomes" id="UP001296104">
    <property type="component" value="Unassembled WGS sequence"/>
</dbReference>
<feature type="compositionally biased region" description="Polar residues" evidence="2">
    <location>
        <begin position="276"/>
        <end position="289"/>
    </location>
</feature>
<name>A0AAI9E8W6_9PEZI</name>
<keyword evidence="1" id="KW-0175">Coiled coil</keyword>
<organism evidence="3 4">
    <name type="scientific">Lecanosticta acicola</name>
    <dbReference type="NCBI Taxonomy" id="111012"/>
    <lineage>
        <taxon>Eukaryota</taxon>
        <taxon>Fungi</taxon>
        <taxon>Dikarya</taxon>
        <taxon>Ascomycota</taxon>
        <taxon>Pezizomycotina</taxon>
        <taxon>Dothideomycetes</taxon>
        <taxon>Dothideomycetidae</taxon>
        <taxon>Mycosphaerellales</taxon>
        <taxon>Mycosphaerellaceae</taxon>
        <taxon>Lecanosticta</taxon>
    </lineage>
</organism>
<evidence type="ECO:0000313" key="3">
    <source>
        <dbReference type="EMBL" id="CAK4008602.1"/>
    </source>
</evidence>
<feature type="region of interest" description="Disordered" evidence="2">
    <location>
        <begin position="276"/>
        <end position="347"/>
    </location>
</feature>
<dbReference type="EMBL" id="CAVMBE010000024">
    <property type="protein sequence ID" value="CAK4008602.1"/>
    <property type="molecule type" value="Genomic_DNA"/>
</dbReference>
<evidence type="ECO:0000313" key="4">
    <source>
        <dbReference type="Proteomes" id="UP001296104"/>
    </source>
</evidence>
<keyword evidence="4" id="KW-1185">Reference proteome</keyword>
<proteinExistence type="predicted"/>
<protein>
    <submittedName>
        <fullName evidence="3">Uncharacterized protein</fullName>
    </submittedName>
</protein>
<reference evidence="3" key="1">
    <citation type="submission" date="2023-11" db="EMBL/GenBank/DDBJ databases">
        <authorList>
            <person name="Alioto T."/>
            <person name="Alioto T."/>
            <person name="Gomez Garrido J."/>
        </authorList>
    </citation>
    <scope>NUCLEOTIDE SEQUENCE</scope>
</reference>
<gene>
    <name evidence="3" type="ORF">LECACI_7A004369</name>
</gene>
<comment type="caution">
    <text evidence="3">The sequence shown here is derived from an EMBL/GenBank/DDBJ whole genome shotgun (WGS) entry which is preliminary data.</text>
</comment>
<evidence type="ECO:0000256" key="2">
    <source>
        <dbReference type="SAM" id="MobiDB-lite"/>
    </source>
</evidence>
<feature type="compositionally biased region" description="Polar residues" evidence="2">
    <location>
        <begin position="22"/>
        <end position="32"/>
    </location>
</feature>
<feature type="region of interest" description="Disordered" evidence="2">
    <location>
        <begin position="372"/>
        <end position="432"/>
    </location>
</feature>
<feature type="compositionally biased region" description="Polar residues" evidence="2">
    <location>
        <begin position="41"/>
        <end position="54"/>
    </location>
</feature>
<feature type="region of interest" description="Disordered" evidence="2">
    <location>
        <begin position="444"/>
        <end position="471"/>
    </location>
</feature>
<feature type="compositionally biased region" description="Low complexity" evidence="2">
    <location>
        <begin position="460"/>
        <end position="471"/>
    </location>
</feature>